<keyword evidence="12" id="KW-1185">Reference proteome</keyword>
<proteinExistence type="inferred from homology"/>
<dbReference type="GO" id="GO:0016020">
    <property type="term" value="C:membrane"/>
    <property type="evidence" value="ECO:0007669"/>
    <property type="project" value="UniProtKB-SubCell"/>
</dbReference>
<dbReference type="PANTHER" id="PTHR24282">
    <property type="entry name" value="CYTOCHROME P450 FAMILY MEMBER"/>
    <property type="match status" value="1"/>
</dbReference>
<evidence type="ECO:0000256" key="3">
    <source>
        <dbReference type="ARBA" id="ARBA00022617"/>
    </source>
</evidence>
<evidence type="ECO:0008006" key="13">
    <source>
        <dbReference type="Google" id="ProtNLM"/>
    </source>
</evidence>
<evidence type="ECO:0000256" key="4">
    <source>
        <dbReference type="ARBA" id="ARBA00022692"/>
    </source>
</evidence>
<evidence type="ECO:0000313" key="11">
    <source>
        <dbReference type="EMBL" id="KAJ8567965.1"/>
    </source>
</evidence>
<name>A0A9Q1MSY1_9SOLA</name>
<dbReference type="GO" id="GO:0020037">
    <property type="term" value="F:heme binding"/>
    <property type="evidence" value="ECO:0007669"/>
    <property type="project" value="InterPro"/>
</dbReference>
<comment type="caution">
    <text evidence="11">The sequence shown here is derived from an EMBL/GenBank/DDBJ whole genome shotgun (WGS) entry which is preliminary data.</text>
</comment>
<dbReference type="AlphaFoldDB" id="A0A9Q1MSY1"/>
<comment type="subcellular location">
    <subcellularLocation>
        <location evidence="1">Membrane</location>
    </subcellularLocation>
</comment>
<keyword evidence="6" id="KW-1133">Transmembrane helix</keyword>
<keyword evidence="3" id="KW-0349">Heme</keyword>
<organism evidence="11 12">
    <name type="scientific">Anisodus acutangulus</name>
    <dbReference type="NCBI Taxonomy" id="402998"/>
    <lineage>
        <taxon>Eukaryota</taxon>
        <taxon>Viridiplantae</taxon>
        <taxon>Streptophyta</taxon>
        <taxon>Embryophyta</taxon>
        <taxon>Tracheophyta</taxon>
        <taxon>Spermatophyta</taxon>
        <taxon>Magnoliopsida</taxon>
        <taxon>eudicotyledons</taxon>
        <taxon>Gunneridae</taxon>
        <taxon>Pentapetalae</taxon>
        <taxon>asterids</taxon>
        <taxon>lamiids</taxon>
        <taxon>Solanales</taxon>
        <taxon>Solanaceae</taxon>
        <taxon>Solanoideae</taxon>
        <taxon>Hyoscyameae</taxon>
        <taxon>Anisodus</taxon>
    </lineage>
</organism>
<evidence type="ECO:0000256" key="10">
    <source>
        <dbReference type="ARBA" id="ARBA00023136"/>
    </source>
</evidence>
<evidence type="ECO:0000256" key="7">
    <source>
        <dbReference type="ARBA" id="ARBA00023002"/>
    </source>
</evidence>
<evidence type="ECO:0000313" key="12">
    <source>
        <dbReference type="Proteomes" id="UP001152561"/>
    </source>
</evidence>
<keyword evidence="9" id="KW-0503">Monooxygenase</keyword>
<dbReference type="Proteomes" id="UP001152561">
    <property type="component" value="Unassembled WGS sequence"/>
</dbReference>
<dbReference type="OrthoDB" id="1470350at2759"/>
<keyword evidence="7" id="KW-0560">Oxidoreductase</keyword>
<accession>A0A9Q1MSY1</accession>
<gene>
    <name evidence="11" type="ORF">K7X08_020687</name>
</gene>
<evidence type="ECO:0000256" key="9">
    <source>
        <dbReference type="ARBA" id="ARBA00023033"/>
    </source>
</evidence>
<keyword evidence="8" id="KW-0408">Iron</keyword>
<dbReference type="EMBL" id="JAJAGQ010000003">
    <property type="protein sequence ID" value="KAJ8567965.1"/>
    <property type="molecule type" value="Genomic_DNA"/>
</dbReference>
<dbReference type="PANTHER" id="PTHR24282:SF207">
    <property type="entry name" value="CYTOCHROME P450 CYP72A219-LIKE"/>
    <property type="match status" value="1"/>
</dbReference>
<keyword evidence="5" id="KW-0479">Metal-binding</keyword>
<evidence type="ECO:0000256" key="2">
    <source>
        <dbReference type="ARBA" id="ARBA00010617"/>
    </source>
</evidence>
<evidence type="ECO:0000256" key="1">
    <source>
        <dbReference type="ARBA" id="ARBA00004370"/>
    </source>
</evidence>
<dbReference type="SUPFAM" id="SSF48264">
    <property type="entry name" value="Cytochrome P450"/>
    <property type="match status" value="1"/>
</dbReference>
<evidence type="ECO:0000256" key="5">
    <source>
        <dbReference type="ARBA" id="ARBA00022723"/>
    </source>
</evidence>
<dbReference type="InterPro" id="IPR050665">
    <property type="entry name" value="Cytochrome_P450_Monooxygen"/>
</dbReference>
<reference evidence="12" key="1">
    <citation type="journal article" date="2023" name="Proc. Natl. Acad. Sci. U.S.A.">
        <title>Genomic and structural basis for evolution of tropane alkaloid biosynthesis.</title>
        <authorList>
            <person name="Wanga Y.-J."/>
            <person name="Taina T."/>
            <person name="Yua J.-Y."/>
            <person name="Lia J."/>
            <person name="Xua B."/>
            <person name="Chenc J."/>
            <person name="D'Auriad J.C."/>
            <person name="Huanga J.-P."/>
            <person name="Huanga S.-X."/>
        </authorList>
    </citation>
    <scope>NUCLEOTIDE SEQUENCE [LARGE SCALE GENOMIC DNA]</scope>
    <source>
        <strain evidence="12">cv. KIB-2019</strain>
    </source>
</reference>
<evidence type="ECO:0000256" key="6">
    <source>
        <dbReference type="ARBA" id="ARBA00022989"/>
    </source>
</evidence>
<dbReference type="InterPro" id="IPR036396">
    <property type="entry name" value="Cyt_P450_sf"/>
</dbReference>
<evidence type="ECO:0000256" key="8">
    <source>
        <dbReference type="ARBA" id="ARBA00023004"/>
    </source>
</evidence>
<dbReference type="GO" id="GO:0004497">
    <property type="term" value="F:monooxygenase activity"/>
    <property type="evidence" value="ECO:0007669"/>
    <property type="project" value="UniProtKB-KW"/>
</dbReference>
<dbReference type="GO" id="GO:0005506">
    <property type="term" value="F:iron ion binding"/>
    <property type="evidence" value="ECO:0007669"/>
    <property type="project" value="InterPro"/>
</dbReference>
<dbReference type="Gene3D" id="1.10.630.10">
    <property type="entry name" value="Cytochrome P450"/>
    <property type="match status" value="1"/>
</dbReference>
<sequence length="133" mass="15571">MEITTSTIAVLICGVRLGIWSWRFLNWLWFNPEKLEKYLRQQGLNGNSYRLLCGDLKEGYMMSKEAKSKAMNFSNDIAPRVSHLLHKTFTTYGKIAFTWFGPRPVVFINDAEIVKEIFSKPYIFLKPENYHTI</sequence>
<keyword evidence="4" id="KW-0812">Transmembrane</keyword>
<dbReference type="GO" id="GO:0016705">
    <property type="term" value="F:oxidoreductase activity, acting on paired donors, with incorporation or reduction of molecular oxygen"/>
    <property type="evidence" value="ECO:0007669"/>
    <property type="project" value="InterPro"/>
</dbReference>
<comment type="similarity">
    <text evidence="2">Belongs to the cytochrome P450 family.</text>
</comment>
<keyword evidence="10" id="KW-0472">Membrane</keyword>
<protein>
    <recommendedName>
        <fullName evidence="13">Cytochrome P450</fullName>
    </recommendedName>
</protein>